<keyword evidence="3" id="KW-1185">Reference proteome</keyword>
<dbReference type="InterPro" id="IPR001387">
    <property type="entry name" value="Cro/C1-type_HTH"/>
</dbReference>
<evidence type="ECO:0000313" key="3">
    <source>
        <dbReference type="Proteomes" id="UP000053244"/>
    </source>
</evidence>
<sequence length="278" mass="31162">MANPTIQRRRLGIALKHAREQAGLTQEEAAEAIESASSKISRIELGQSGVRPLDLRLLLRAYGVPDAVGSSMRELAKAGRQRGRWSSYREQLPAWFRTFVDLEGDASEIRQYQAEIIPGILQTEDYVRAILSDAWSDDASALDQQIEIRLKRQAILDEDVQLAVVLSESAVRRLVGGPAVMQGQMAHLLELSRRRTVTLQVLPFDAQTHVESLFNFVILRFDDDPASDVIYTESYTDADYLDRPDLVRAYTRLWDDLRAAALGPAESRALIEQLGDLS</sequence>
<dbReference type="GO" id="GO:0003677">
    <property type="term" value="F:DNA binding"/>
    <property type="evidence" value="ECO:0007669"/>
    <property type="project" value="UniProtKB-KW"/>
</dbReference>
<dbReference type="Pfam" id="PF19054">
    <property type="entry name" value="DUF5753"/>
    <property type="match status" value="1"/>
</dbReference>
<name>A0A0X3V3D5_9ACTN</name>
<dbReference type="Gene3D" id="1.10.260.40">
    <property type="entry name" value="lambda repressor-like DNA-binding domains"/>
    <property type="match status" value="1"/>
</dbReference>
<dbReference type="PROSITE" id="PS50943">
    <property type="entry name" value="HTH_CROC1"/>
    <property type="match status" value="1"/>
</dbReference>
<dbReference type="RefSeq" id="WP_067687582.1">
    <property type="nucleotide sequence ID" value="NZ_LLZH01000054.1"/>
</dbReference>
<dbReference type="InterPro" id="IPR043917">
    <property type="entry name" value="DUF5753"/>
</dbReference>
<dbReference type="AlphaFoldDB" id="A0A0X3V3D5"/>
<reference evidence="2 3" key="1">
    <citation type="submission" date="2015-10" db="EMBL/GenBank/DDBJ databases">
        <authorList>
            <person name="Gilbert D.G."/>
        </authorList>
    </citation>
    <scope>NUCLEOTIDE SEQUENCE [LARGE SCALE GENOMIC DNA]</scope>
    <source>
        <strain evidence="2 3">NRRL B-16712</strain>
    </source>
</reference>
<feature type="domain" description="HTH cro/C1-type" evidence="1">
    <location>
        <begin position="15"/>
        <end position="68"/>
    </location>
</feature>
<comment type="caution">
    <text evidence="2">The sequence shown here is derived from an EMBL/GenBank/DDBJ whole genome shotgun (WGS) entry which is preliminary data.</text>
</comment>
<accession>A0A0X3V3D5</accession>
<dbReference type="SUPFAM" id="SSF47413">
    <property type="entry name" value="lambda repressor-like DNA-binding domains"/>
    <property type="match status" value="1"/>
</dbReference>
<evidence type="ECO:0000259" key="1">
    <source>
        <dbReference type="PROSITE" id="PS50943"/>
    </source>
</evidence>
<dbReference type="SMART" id="SM00530">
    <property type="entry name" value="HTH_XRE"/>
    <property type="match status" value="1"/>
</dbReference>
<keyword evidence="2" id="KW-0238">DNA-binding</keyword>
<protein>
    <submittedName>
        <fullName evidence="2">DNA-binding protein</fullName>
    </submittedName>
</protein>
<dbReference type="OrthoDB" id="4285266at2"/>
<dbReference type="InterPro" id="IPR010982">
    <property type="entry name" value="Lambda_DNA-bd_dom_sf"/>
</dbReference>
<dbReference type="EMBL" id="LLZH01000054">
    <property type="protein sequence ID" value="KUL39299.1"/>
    <property type="molecule type" value="Genomic_DNA"/>
</dbReference>
<dbReference type="Proteomes" id="UP000053244">
    <property type="component" value="Unassembled WGS sequence"/>
</dbReference>
<proteinExistence type="predicted"/>
<organism evidence="2 3">
    <name type="scientific">Actinoplanes awajinensis subsp. mycoplanecinus</name>
    <dbReference type="NCBI Taxonomy" id="135947"/>
    <lineage>
        <taxon>Bacteria</taxon>
        <taxon>Bacillati</taxon>
        <taxon>Actinomycetota</taxon>
        <taxon>Actinomycetes</taxon>
        <taxon>Micromonosporales</taxon>
        <taxon>Micromonosporaceae</taxon>
        <taxon>Actinoplanes</taxon>
    </lineage>
</organism>
<evidence type="ECO:0000313" key="2">
    <source>
        <dbReference type="EMBL" id="KUL39299.1"/>
    </source>
</evidence>
<gene>
    <name evidence="2" type="ORF">ADL15_10055</name>
</gene>
<dbReference type="Pfam" id="PF13560">
    <property type="entry name" value="HTH_31"/>
    <property type="match status" value="1"/>
</dbReference>